<evidence type="ECO:0000259" key="2">
    <source>
        <dbReference type="Pfam" id="PF01757"/>
    </source>
</evidence>
<dbReference type="InterPro" id="IPR050879">
    <property type="entry name" value="Acyltransferase_3"/>
</dbReference>
<dbReference type="STRING" id="31965.AWH51_02720"/>
<evidence type="ECO:0000313" key="4">
    <source>
        <dbReference type="Proteomes" id="UP000076218"/>
    </source>
</evidence>
<comment type="caution">
    <text evidence="3">The sequence shown here is derived from an EMBL/GenBank/DDBJ whole genome shotgun (WGS) entry which is preliminary data.</text>
</comment>
<protein>
    <recommendedName>
        <fullName evidence="2">Acyltransferase 3 domain-containing protein</fullName>
    </recommendedName>
</protein>
<dbReference type="Proteomes" id="UP000076218">
    <property type="component" value="Unassembled WGS sequence"/>
</dbReference>
<feature type="transmembrane region" description="Helical" evidence="1">
    <location>
        <begin position="223"/>
        <end position="242"/>
    </location>
</feature>
<proteinExistence type="predicted"/>
<evidence type="ECO:0000313" key="3">
    <source>
        <dbReference type="EMBL" id="KZC96486.1"/>
    </source>
</evidence>
<feature type="domain" description="Acyltransferase 3" evidence="2">
    <location>
        <begin position="17"/>
        <end position="326"/>
    </location>
</feature>
<dbReference type="GO" id="GO:0009103">
    <property type="term" value="P:lipopolysaccharide biosynthetic process"/>
    <property type="evidence" value="ECO:0007669"/>
    <property type="project" value="TreeGrafter"/>
</dbReference>
<feature type="transmembrane region" description="Helical" evidence="1">
    <location>
        <begin position="248"/>
        <end position="266"/>
    </location>
</feature>
<feature type="transmembrane region" description="Helical" evidence="1">
    <location>
        <begin position="273"/>
        <end position="292"/>
    </location>
</feature>
<dbReference type="PANTHER" id="PTHR23028:SF53">
    <property type="entry name" value="ACYL_TRANSF_3 DOMAIN-CONTAINING PROTEIN"/>
    <property type="match status" value="1"/>
</dbReference>
<dbReference type="Pfam" id="PF01757">
    <property type="entry name" value="Acyl_transf_3"/>
    <property type="match status" value="1"/>
</dbReference>
<feature type="transmembrane region" description="Helical" evidence="1">
    <location>
        <begin position="168"/>
        <end position="187"/>
    </location>
</feature>
<feature type="transmembrane region" description="Helical" evidence="1">
    <location>
        <begin position="193"/>
        <end position="211"/>
    </location>
</feature>
<feature type="transmembrane region" description="Helical" evidence="1">
    <location>
        <begin position="84"/>
        <end position="109"/>
    </location>
</feature>
<keyword evidence="1" id="KW-1133">Transmembrane helix</keyword>
<dbReference type="GO" id="GO:0016747">
    <property type="term" value="F:acyltransferase activity, transferring groups other than amino-acyl groups"/>
    <property type="evidence" value="ECO:0007669"/>
    <property type="project" value="InterPro"/>
</dbReference>
<dbReference type="PANTHER" id="PTHR23028">
    <property type="entry name" value="ACETYLTRANSFERASE"/>
    <property type="match status" value="1"/>
</dbReference>
<dbReference type="EMBL" id="LQXA01000004">
    <property type="protein sequence ID" value="KZC96486.1"/>
    <property type="molecule type" value="Genomic_DNA"/>
</dbReference>
<reference evidence="3 4" key="1">
    <citation type="submission" date="2016-01" db="EMBL/GenBank/DDBJ databases">
        <title>Draft genome sequence of Clavibacter michiganensis subsp. tessellarius DOAB 609.</title>
        <authorList>
            <person name="Tambong J.T."/>
        </authorList>
    </citation>
    <scope>NUCLEOTIDE SEQUENCE [LARGE SCALE GENOMIC DNA]</scope>
    <source>
        <strain evidence="3 4">DOAB 609</strain>
    </source>
</reference>
<organism evidence="3 4">
    <name type="scientific">Clavibacter tessellarius</name>
    <dbReference type="NCBI Taxonomy" id="31965"/>
    <lineage>
        <taxon>Bacteria</taxon>
        <taxon>Bacillati</taxon>
        <taxon>Actinomycetota</taxon>
        <taxon>Actinomycetes</taxon>
        <taxon>Micrococcales</taxon>
        <taxon>Microbacteriaceae</taxon>
        <taxon>Clavibacter</taxon>
    </lineage>
</organism>
<dbReference type="AlphaFoldDB" id="A0A154V530"/>
<feature type="transmembrane region" description="Helical" evidence="1">
    <location>
        <begin position="312"/>
        <end position="330"/>
    </location>
</feature>
<evidence type="ECO:0000256" key="1">
    <source>
        <dbReference type="SAM" id="Phobius"/>
    </source>
</evidence>
<gene>
    <name evidence="3" type="ORF">AWH51_02720</name>
</gene>
<accession>A0A154V530</accession>
<keyword evidence="1" id="KW-0812">Transmembrane</keyword>
<dbReference type="GO" id="GO:0016020">
    <property type="term" value="C:membrane"/>
    <property type="evidence" value="ECO:0007669"/>
    <property type="project" value="TreeGrafter"/>
</dbReference>
<feature type="transmembrane region" description="Helical" evidence="1">
    <location>
        <begin position="43"/>
        <end position="63"/>
    </location>
</feature>
<feature type="transmembrane region" description="Helical" evidence="1">
    <location>
        <begin position="145"/>
        <end position="161"/>
    </location>
</feature>
<sequence>MPGAAPAASPSMAYMPQLDGLRGIAVALVIVHHVTPPVETGGWIGVHVFFVLSGFLITSLLLREHARTGRIDLVRFSLRRALRLYPPLLTALLVLAPLGIAVSGVVGYAKASGLSALYLMNLYATVTGSGVQGWAHTWTLALEEQFYLVWPVVFLLAFAGARRSPRIAVGVLTALALASIVVGSLPGTGISSVNPLASAGGLAIGCVLALTRSAWAAAARHALVAPSGIAALAAAVVVGGVTPKAGPGLALAALGSVLLLAALVEGGGRVTRALSWSPLVAVGAISYELYLWHYPLLQYLTAITGGTPASVAWIAIPATVLASVLSHRFVSAPLDARFKARLAAREGARVDAGAARR</sequence>
<dbReference type="InterPro" id="IPR002656">
    <property type="entry name" value="Acyl_transf_3_dom"/>
</dbReference>
<keyword evidence="1" id="KW-0472">Membrane</keyword>
<name>A0A154V530_9MICO</name>